<dbReference type="PIRSF" id="PIRSF000097">
    <property type="entry name" value="AKR"/>
    <property type="match status" value="1"/>
</dbReference>
<accession>A0ABN8B491</accession>
<sequence length="328" mass="36910">MFWRQSVRVWNQCKMDLLPLFIALSAGGASNMASATIAPTIELHDGNKIPVIALGTNKVKGDVMRQTVNVAVEAGFRHFDTSFLYENEEDLGKGIHDVIEKGLVKREDLFITTKLWYVKHGSDQVLSALREALGRLGLEYVDLCLIHTFDYENEDGSPADVDFLDTWKGMEEAKNLSLTKSIGVFNFDTEQVKKVMEHSQIKPAVNQIEIHPAHTREALVSEMEELGLKVMAFSPLGFLVDRGQKDAPAPHIDDPELTKIGEKYSKTTVQVVLRYLIERGVIPIPESTKKEHLEQNIDIFDFSLTPEEVATINKFNVNKPVFNPEDDD</sequence>
<evidence type="ECO:0000259" key="2">
    <source>
        <dbReference type="Pfam" id="PF00248"/>
    </source>
</evidence>
<name>A0ABN8B491_CHISP</name>
<proteinExistence type="predicted"/>
<evidence type="ECO:0000256" key="1">
    <source>
        <dbReference type="SAM" id="SignalP"/>
    </source>
</evidence>
<dbReference type="PANTHER" id="PTHR11732">
    <property type="entry name" value="ALDO/KETO REDUCTASE"/>
    <property type="match status" value="1"/>
</dbReference>
<evidence type="ECO:0000313" key="4">
    <source>
        <dbReference type="Proteomes" id="UP001153292"/>
    </source>
</evidence>
<feature type="signal peptide" evidence="1">
    <location>
        <begin position="1"/>
        <end position="29"/>
    </location>
</feature>
<dbReference type="Proteomes" id="UP001153292">
    <property type="component" value="Chromosome 21"/>
</dbReference>
<feature type="domain" description="NADP-dependent oxidoreductase" evidence="2">
    <location>
        <begin position="55"/>
        <end position="316"/>
    </location>
</feature>
<gene>
    <name evidence="3" type="ORF">CHILSU_LOCUS6105</name>
</gene>
<dbReference type="InterPro" id="IPR020471">
    <property type="entry name" value="AKR"/>
</dbReference>
<evidence type="ECO:0000313" key="3">
    <source>
        <dbReference type="EMBL" id="CAH0402854.1"/>
    </source>
</evidence>
<dbReference type="PROSITE" id="PS00798">
    <property type="entry name" value="ALDOKETO_REDUCTASE_1"/>
    <property type="match status" value="1"/>
</dbReference>
<dbReference type="InterPro" id="IPR036812">
    <property type="entry name" value="NAD(P)_OxRdtase_dom_sf"/>
</dbReference>
<dbReference type="Gene3D" id="3.20.20.100">
    <property type="entry name" value="NADP-dependent oxidoreductase domain"/>
    <property type="match status" value="1"/>
</dbReference>
<dbReference type="Pfam" id="PF00248">
    <property type="entry name" value="Aldo_ket_red"/>
    <property type="match status" value="1"/>
</dbReference>
<dbReference type="InterPro" id="IPR018170">
    <property type="entry name" value="Aldo/ket_reductase_CS"/>
</dbReference>
<dbReference type="EMBL" id="OU963914">
    <property type="protein sequence ID" value="CAH0402854.1"/>
    <property type="molecule type" value="Genomic_DNA"/>
</dbReference>
<keyword evidence="4" id="KW-1185">Reference proteome</keyword>
<feature type="chain" id="PRO_5046963331" description="NADP-dependent oxidoreductase domain-containing protein" evidence="1">
    <location>
        <begin position="30"/>
        <end position="328"/>
    </location>
</feature>
<organism evidence="3 4">
    <name type="scientific">Chilo suppressalis</name>
    <name type="common">Asiatic rice borer moth</name>
    <dbReference type="NCBI Taxonomy" id="168631"/>
    <lineage>
        <taxon>Eukaryota</taxon>
        <taxon>Metazoa</taxon>
        <taxon>Ecdysozoa</taxon>
        <taxon>Arthropoda</taxon>
        <taxon>Hexapoda</taxon>
        <taxon>Insecta</taxon>
        <taxon>Pterygota</taxon>
        <taxon>Neoptera</taxon>
        <taxon>Endopterygota</taxon>
        <taxon>Lepidoptera</taxon>
        <taxon>Glossata</taxon>
        <taxon>Ditrysia</taxon>
        <taxon>Pyraloidea</taxon>
        <taxon>Crambidae</taxon>
        <taxon>Crambinae</taxon>
        <taxon>Chilo</taxon>
    </lineage>
</organism>
<keyword evidence="1" id="KW-0732">Signal</keyword>
<reference evidence="3" key="1">
    <citation type="submission" date="2021-12" db="EMBL/GenBank/DDBJ databases">
        <authorList>
            <person name="King R."/>
        </authorList>
    </citation>
    <scope>NUCLEOTIDE SEQUENCE</scope>
</reference>
<protein>
    <recommendedName>
        <fullName evidence="2">NADP-dependent oxidoreductase domain-containing protein</fullName>
    </recommendedName>
</protein>
<dbReference type="InterPro" id="IPR023210">
    <property type="entry name" value="NADP_OxRdtase_dom"/>
</dbReference>
<dbReference type="SUPFAM" id="SSF51430">
    <property type="entry name" value="NAD(P)-linked oxidoreductase"/>
    <property type="match status" value="1"/>
</dbReference>
<dbReference type="PRINTS" id="PR00069">
    <property type="entry name" value="ALDKETRDTASE"/>
</dbReference>